<feature type="domain" description="MADF" evidence="8">
    <location>
        <begin position="15"/>
        <end position="113"/>
    </location>
</feature>
<dbReference type="Pfam" id="PF10545">
    <property type="entry name" value="MADF_DNA_bdg"/>
    <property type="match status" value="1"/>
</dbReference>
<evidence type="ECO:0000259" key="8">
    <source>
        <dbReference type="PROSITE" id="PS51029"/>
    </source>
</evidence>
<dbReference type="InterPro" id="IPR009003">
    <property type="entry name" value="Peptidase_S1_PA"/>
</dbReference>
<dbReference type="PANTHER" id="PTHR24252">
    <property type="entry name" value="ACROSIN-RELATED"/>
    <property type="match status" value="1"/>
</dbReference>
<dbReference type="InterPro" id="IPR001314">
    <property type="entry name" value="Peptidase_S1A"/>
</dbReference>
<dbReference type="InterPro" id="IPR001254">
    <property type="entry name" value="Trypsin_dom"/>
</dbReference>
<dbReference type="GO" id="GO:0006508">
    <property type="term" value="P:proteolysis"/>
    <property type="evidence" value="ECO:0007669"/>
    <property type="project" value="UniProtKB-KW"/>
</dbReference>
<proteinExistence type="predicted"/>
<feature type="compositionally biased region" description="Basic and acidic residues" evidence="6">
    <location>
        <begin position="125"/>
        <end position="143"/>
    </location>
</feature>
<evidence type="ECO:0000259" key="7">
    <source>
        <dbReference type="PROSITE" id="PS50240"/>
    </source>
</evidence>
<dbReference type="PANTHER" id="PTHR24252:SF7">
    <property type="entry name" value="HYALIN"/>
    <property type="match status" value="1"/>
</dbReference>
<keyword evidence="10" id="KW-1185">Reference proteome</keyword>
<dbReference type="SUPFAM" id="SSF50494">
    <property type="entry name" value="Trypsin-like serine proteases"/>
    <property type="match status" value="1"/>
</dbReference>
<dbReference type="PROSITE" id="PS51029">
    <property type="entry name" value="MADF"/>
    <property type="match status" value="1"/>
</dbReference>
<dbReference type="SMART" id="SM00595">
    <property type="entry name" value="MADF"/>
    <property type="match status" value="1"/>
</dbReference>
<sequence>MAEKKKESERKMMMEIIDVYRSLSALWKIKSDEYSDREKKADAYKILYGKYKEHYPNATLEEMKKKINTLRTNFRAELRKVERSEKSGAGTEDIHLPRLWYFDAMLFLRDQETPAPSTSSIMVPEESHEGQKENDTEQDERSVGLDQGVTTTNAVPTESCCERPNEEKSASSLTADGSVPLTGKGAATKRRREEAKKNELITLATNSLLKESLEDEHDIQGKAWANQLRKMDPMQQLFAKKAIDDVLFEGSTKVCGDPTLLPTRVVGGTATTIDEYPWQCGLTSRTTSTNPFCGCSIVNNRYIVTAAHCVVGSSPNSFTVAVGSTDITSGTTRVAVSRITVHENYNNRNLQNDIAVLELASPLTFSDTVMPVCAPDTSNDFVGETATATGWGTLASGGSQPSILQEVDLTVMSNSQCASAYNFNIPNVMICATDAGKDTCQGDSGGPLVVPNSDSVYSLVGITSWGIGCATNPGFYTRVTEYVDWVNNLVSSGQQMCV</sequence>
<dbReference type="FunFam" id="2.40.10.10:FF:000006">
    <property type="entry name" value="Serine proteinase stubble"/>
    <property type="match status" value="1"/>
</dbReference>
<evidence type="ECO:0000313" key="9">
    <source>
        <dbReference type="EMBL" id="KAK4293858.1"/>
    </source>
</evidence>
<dbReference type="PRINTS" id="PR00722">
    <property type="entry name" value="CHYMOTRYPSIN"/>
</dbReference>
<keyword evidence="3 5" id="KW-0720">Serine protease</keyword>
<dbReference type="Gene3D" id="2.40.10.10">
    <property type="entry name" value="Trypsin-like serine proteases"/>
    <property type="match status" value="1"/>
</dbReference>
<gene>
    <name evidence="9" type="ORF">Pmani_033472</name>
</gene>
<feature type="compositionally biased region" description="Basic and acidic residues" evidence="6">
    <location>
        <begin position="160"/>
        <end position="169"/>
    </location>
</feature>
<dbReference type="GO" id="GO:0004252">
    <property type="term" value="F:serine-type endopeptidase activity"/>
    <property type="evidence" value="ECO:0007669"/>
    <property type="project" value="InterPro"/>
</dbReference>
<evidence type="ECO:0000256" key="4">
    <source>
        <dbReference type="ARBA" id="ARBA00023157"/>
    </source>
</evidence>
<dbReference type="Pfam" id="PF00089">
    <property type="entry name" value="Trypsin"/>
    <property type="match status" value="1"/>
</dbReference>
<dbReference type="EMBL" id="JAWZYT010004436">
    <property type="protein sequence ID" value="KAK4293858.1"/>
    <property type="molecule type" value="Genomic_DNA"/>
</dbReference>
<dbReference type="Proteomes" id="UP001292094">
    <property type="component" value="Unassembled WGS sequence"/>
</dbReference>
<comment type="caution">
    <text evidence="9">The sequence shown here is derived from an EMBL/GenBank/DDBJ whole genome shotgun (WGS) entry which is preliminary data.</text>
</comment>
<accession>A0AAE1NQE4</accession>
<name>A0AAE1NQE4_9EUCA</name>
<dbReference type="AlphaFoldDB" id="A0AAE1NQE4"/>
<evidence type="ECO:0000256" key="2">
    <source>
        <dbReference type="ARBA" id="ARBA00022801"/>
    </source>
</evidence>
<dbReference type="PROSITE" id="PS00134">
    <property type="entry name" value="TRYPSIN_HIS"/>
    <property type="match status" value="1"/>
</dbReference>
<dbReference type="PROSITE" id="PS00135">
    <property type="entry name" value="TRYPSIN_SER"/>
    <property type="match status" value="1"/>
</dbReference>
<keyword evidence="1 5" id="KW-0645">Protease</keyword>
<dbReference type="InterPro" id="IPR033116">
    <property type="entry name" value="TRYPSIN_SER"/>
</dbReference>
<dbReference type="SMART" id="SM00020">
    <property type="entry name" value="Tryp_SPc"/>
    <property type="match status" value="1"/>
</dbReference>
<evidence type="ECO:0000256" key="1">
    <source>
        <dbReference type="ARBA" id="ARBA00022670"/>
    </source>
</evidence>
<reference evidence="9" key="1">
    <citation type="submission" date="2023-11" db="EMBL/GenBank/DDBJ databases">
        <title>Genome assemblies of two species of porcelain crab, Petrolisthes cinctipes and Petrolisthes manimaculis (Anomura: Porcellanidae).</title>
        <authorList>
            <person name="Angst P."/>
        </authorList>
    </citation>
    <scope>NUCLEOTIDE SEQUENCE</scope>
    <source>
        <strain evidence="9">PB745_02</strain>
        <tissue evidence="9">Gill</tissue>
    </source>
</reference>
<protein>
    <submittedName>
        <fullName evidence="9">Uncharacterized protein</fullName>
    </submittedName>
</protein>
<evidence type="ECO:0000256" key="6">
    <source>
        <dbReference type="SAM" id="MobiDB-lite"/>
    </source>
</evidence>
<dbReference type="PROSITE" id="PS50240">
    <property type="entry name" value="TRYPSIN_DOM"/>
    <property type="match status" value="1"/>
</dbReference>
<dbReference type="CDD" id="cd00190">
    <property type="entry name" value="Tryp_SPc"/>
    <property type="match status" value="1"/>
</dbReference>
<keyword evidence="2 5" id="KW-0378">Hydrolase</keyword>
<evidence type="ECO:0000256" key="3">
    <source>
        <dbReference type="ARBA" id="ARBA00022825"/>
    </source>
</evidence>
<organism evidence="9 10">
    <name type="scientific">Petrolisthes manimaculis</name>
    <dbReference type="NCBI Taxonomy" id="1843537"/>
    <lineage>
        <taxon>Eukaryota</taxon>
        <taxon>Metazoa</taxon>
        <taxon>Ecdysozoa</taxon>
        <taxon>Arthropoda</taxon>
        <taxon>Crustacea</taxon>
        <taxon>Multicrustacea</taxon>
        <taxon>Malacostraca</taxon>
        <taxon>Eumalacostraca</taxon>
        <taxon>Eucarida</taxon>
        <taxon>Decapoda</taxon>
        <taxon>Pleocyemata</taxon>
        <taxon>Anomura</taxon>
        <taxon>Galatheoidea</taxon>
        <taxon>Porcellanidae</taxon>
        <taxon>Petrolisthes</taxon>
    </lineage>
</organism>
<dbReference type="InterPro" id="IPR006578">
    <property type="entry name" value="MADF-dom"/>
</dbReference>
<dbReference type="InterPro" id="IPR018114">
    <property type="entry name" value="TRYPSIN_HIS"/>
</dbReference>
<feature type="domain" description="Peptidase S1" evidence="7">
    <location>
        <begin position="265"/>
        <end position="491"/>
    </location>
</feature>
<evidence type="ECO:0000313" key="10">
    <source>
        <dbReference type="Proteomes" id="UP001292094"/>
    </source>
</evidence>
<dbReference type="InterPro" id="IPR043504">
    <property type="entry name" value="Peptidase_S1_PA_chymotrypsin"/>
</dbReference>
<feature type="region of interest" description="Disordered" evidence="6">
    <location>
        <begin position="114"/>
        <end position="193"/>
    </location>
</feature>
<evidence type="ECO:0000256" key="5">
    <source>
        <dbReference type="RuleBase" id="RU363034"/>
    </source>
</evidence>
<keyword evidence="4" id="KW-1015">Disulfide bond</keyword>